<dbReference type="KEGG" id="mtr:11405160"/>
<dbReference type="InterPro" id="IPR012438">
    <property type="entry name" value="DUF1639"/>
</dbReference>
<accession>G7K0J5</accession>
<feature type="region of interest" description="Disordered" evidence="1">
    <location>
        <begin position="213"/>
        <end position="237"/>
    </location>
</feature>
<feature type="region of interest" description="Disordered" evidence="1">
    <location>
        <begin position="1"/>
        <end position="31"/>
    </location>
</feature>
<keyword evidence="5" id="KW-1185">Reference proteome</keyword>
<proteinExistence type="predicted"/>
<reference evidence="3" key="4">
    <citation type="journal article" date="2018" name="Nat. Plants">
        <title>Whole-genome landscape of Medicago truncatula symbiotic genes.</title>
        <authorList>
            <person name="Pecrix Y."/>
            <person name="Gamas P."/>
            <person name="Carrere S."/>
        </authorList>
    </citation>
    <scope>NUCLEOTIDE SEQUENCE</scope>
    <source>
        <tissue evidence="3">Leaves</tissue>
    </source>
</reference>
<dbReference type="HOGENOM" id="CLU_075926_3_0_1"/>
<dbReference type="Proteomes" id="UP000265566">
    <property type="component" value="Chromosome 5"/>
</dbReference>
<dbReference type="Pfam" id="PF07797">
    <property type="entry name" value="DUF1639"/>
    <property type="match status" value="1"/>
</dbReference>
<dbReference type="EMBL" id="PSQE01000005">
    <property type="protein sequence ID" value="RHN55888.1"/>
    <property type="molecule type" value="Genomic_DNA"/>
</dbReference>
<sequence length="237" mass="26893">MGLRRFHEEEEETEPMSPKSRRPKSFHQSTLPKWGTHICTKTAVIDTAGASINCFGDRRSSSPNSYESTDAKGIAVVREKLMHELKTDLKTATDRLKYAFLNGESKAPITSSDNANGDFTSLSRIEIDAAGHGFVDPISSRLRSNIPSNEVETPKFSLQLLRKEIDEDFMVLTGCRPRKRPTKRPRVVQKELDNVFPGLWLSDVNAEKYKVHDTNQNERSAKRKGKRKCFDDEESSY</sequence>
<evidence type="ECO:0000313" key="5">
    <source>
        <dbReference type="Proteomes" id="UP000002051"/>
    </source>
</evidence>
<protein>
    <submittedName>
        <fullName evidence="2">DUF1639 family protein</fullName>
    </submittedName>
</protein>
<evidence type="ECO:0000313" key="2">
    <source>
        <dbReference type="EMBL" id="AES97564.1"/>
    </source>
</evidence>
<dbReference type="PANTHER" id="PTHR33130:SF87">
    <property type="entry name" value="DUF1639 FAMILY PROTEIN"/>
    <property type="match status" value="1"/>
</dbReference>
<dbReference type="OrthoDB" id="769821at2759"/>
<evidence type="ECO:0000313" key="3">
    <source>
        <dbReference type="EMBL" id="RHN55888.1"/>
    </source>
</evidence>
<evidence type="ECO:0000256" key="1">
    <source>
        <dbReference type="SAM" id="MobiDB-lite"/>
    </source>
</evidence>
<reference evidence="2 5" key="2">
    <citation type="journal article" date="2014" name="BMC Genomics">
        <title>An improved genome release (version Mt4.0) for the model legume Medicago truncatula.</title>
        <authorList>
            <person name="Tang H."/>
            <person name="Krishnakumar V."/>
            <person name="Bidwell S."/>
            <person name="Rosen B."/>
            <person name="Chan A."/>
            <person name="Zhou S."/>
            <person name="Gentzbittel L."/>
            <person name="Childs K.L."/>
            <person name="Yandell M."/>
            <person name="Gundlach H."/>
            <person name="Mayer K.F."/>
            <person name="Schwartz D.C."/>
            <person name="Town C.D."/>
        </authorList>
    </citation>
    <scope>GENOME REANNOTATION</scope>
    <source>
        <strain evidence="4 5">cv. Jemalong A17</strain>
    </source>
</reference>
<reference evidence="2 5" key="1">
    <citation type="journal article" date="2011" name="Nature">
        <title>The Medicago genome provides insight into the evolution of rhizobial symbioses.</title>
        <authorList>
            <person name="Young N.D."/>
            <person name="Debelle F."/>
            <person name="Oldroyd G.E."/>
            <person name="Geurts R."/>
            <person name="Cannon S.B."/>
            <person name="Udvardi M.K."/>
            <person name="Benedito V.A."/>
            <person name="Mayer K.F."/>
            <person name="Gouzy J."/>
            <person name="Schoof H."/>
            <person name="Van de Peer Y."/>
            <person name="Proost S."/>
            <person name="Cook D.R."/>
            <person name="Meyers B.C."/>
            <person name="Spannagl M."/>
            <person name="Cheung F."/>
            <person name="De Mita S."/>
            <person name="Krishnakumar V."/>
            <person name="Gundlach H."/>
            <person name="Zhou S."/>
            <person name="Mudge J."/>
            <person name="Bharti A.K."/>
            <person name="Murray J.D."/>
            <person name="Naoumkina M.A."/>
            <person name="Rosen B."/>
            <person name="Silverstein K.A."/>
            <person name="Tang H."/>
            <person name="Rombauts S."/>
            <person name="Zhao P.X."/>
            <person name="Zhou P."/>
            <person name="Barbe V."/>
            <person name="Bardou P."/>
            <person name="Bechner M."/>
            <person name="Bellec A."/>
            <person name="Berger A."/>
            <person name="Berges H."/>
            <person name="Bidwell S."/>
            <person name="Bisseling T."/>
            <person name="Choisne N."/>
            <person name="Couloux A."/>
            <person name="Denny R."/>
            <person name="Deshpande S."/>
            <person name="Dai X."/>
            <person name="Doyle J.J."/>
            <person name="Dudez A.M."/>
            <person name="Farmer A.D."/>
            <person name="Fouteau S."/>
            <person name="Franken C."/>
            <person name="Gibelin C."/>
            <person name="Gish J."/>
            <person name="Goldstein S."/>
            <person name="Gonzalez A.J."/>
            <person name="Green P.J."/>
            <person name="Hallab A."/>
            <person name="Hartog M."/>
            <person name="Hua A."/>
            <person name="Humphray S.J."/>
            <person name="Jeong D.H."/>
            <person name="Jing Y."/>
            <person name="Jocker A."/>
            <person name="Kenton S.M."/>
            <person name="Kim D.J."/>
            <person name="Klee K."/>
            <person name="Lai H."/>
            <person name="Lang C."/>
            <person name="Lin S."/>
            <person name="Macmil S.L."/>
            <person name="Magdelenat G."/>
            <person name="Matthews L."/>
            <person name="McCorrison J."/>
            <person name="Monaghan E.L."/>
            <person name="Mun J.H."/>
            <person name="Najar F.Z."/>
            <person name="Nicholson C."/>
            <person name="Noirot C."/>
            <person name="O'Bleness M."/>
            <person name="Paule C.R."/>
            <person name="Poulain J."/>
            <person name="Prion F."/>
            <person name="Qin B."/>
            <person name="Qu C."/>
            <person name="Retzel E.F."/>
            <person name="Riddle C."/>
            <person name="Sallet E."/>
            <person name="Samain S."/>
            <person name="Samson N."/>
            <person name="Sanders I."/>
            <person name="Saurat O."/>
            <person name="Scarpelli C."/>
            <person name="Schiex T."/>
            <person name="Segurens B."/>
            <person name="Severin A.J."/>
            <person name="Sherrier D.J."/>
            <person name="Shi R."/>
            <person name="Sims S."/>
            <person name="Singer S.R."/>
            <person name="Sinharoy S."/>
            <person name="Sterck L."/>
            <person name="Viollet A."/>
            <person name="Wang B.B."/>
            <person name="Wang K."/>
            <person name="Wang M."/>
            <person name="Wang X."/>
            <person name="Warfsmann J."/>
            <person name="Weissenbach J."/>
            <person name="White D.D."/>
            <person name="White J.D."/>
            <person name="Wiley G.B."/>
            <person name="Wincker P."/>
            <person name="Xing Y."/>
            <person name="Yang L."/>
            <person name="Yao Z."/>
            <person name="Ying F."/>
            <person name="Zhai J."/>
            <person name="Zhou L."/>
            <person name="Zuber A."/>
            <person name="Denarie J."/>
            <person name="Dixon R.A."/>
            <person name="May G.D."/>
            <person name="Schwartz D.C."/>
            <person name="Rogers J."/>
            <person name="Quetier F."/>
            <person name="Town C.D."/>
            <person name="Roe B.A."/>
        </authorList>
    </citation>
    <scope>NUCLEOTIDE SEQUENCE [LARGE SCALE GENOMIC DNA]</scope>
    <source>
        <strain evidence="2">A17</strain>
        <strain evidence="4 5">cv. Jemalong A17</strain>
    </source>
</reference>
<dbReference type="PANTHER" id="PTHR33130">
    <property type="entry name" value="PUTATIVE (DUF1639)-RELATED"/>
    <property type="match status" value="1"/>
</dbReference>
<organism evidence="2 5">
    <name type="scientific">Medicago truncatula</name>
    <name type="common">Barrel medic</name>
    <name type="synonym">Medicago tribuloides</name>
    <dbReference type="NCBI Taxonomy" id="3880"/>
    <lineage>
        <taxon>Eukaryota</taxon>
        <taxon>Viridiplantae</taxon>
        <taxon>Streptophyta</taxon>
        <taxon>Embryophyta</taxon>
        <taxon>Tracheophyta</taxon>
        <taxon>Spermatophyta</taxon>
        <taxon>Magnoliopsida</taxon>
        <taxon>eudicotyledons</taxon>
        <taxon>Gunneridae</taxon>
        <taxon>Pentapetalae</taxon>
        <taxon>rosids</taxon>
        <taxon>fabids</taxon>
        <taxon>Fabales</taxon>
        <taxon>Fabaceae</taxon>
        <taxon>Papilionoideae</taxon>
        <taxon>50 kb inversion clade</taxon>
        <taxon>NPAAA clade</taxon>
        <taxon>Hologalegina</taxon>
        <taxon>IRL clade</taxon>
        <taxon>Trifolieae</taxon>
        <taxon>Medicago</taxon>
    </lineage>
</organism>
<dbReference type="EMBL" id="CM001221">
    <property type="protein sequence ID" value="AES97564.1"/>
    <property type="molecule type" value="Genomic_DNA"/>
</dbReference>
<dbReference type="EnsemblPlants" id="AES97564">
    <property type="protein sequence ID" value="AES97564"/>
    <property type="gene ID" value="MTR_5g056110"/>
</dbReference>
<dbReference type="PaxDb" id="3880-AES97564"/>
<name>G7K0J5_MEDTR</name>
<evidence type="ECO:0000313" key="4">
    <source>
        <dbReference type="EnsemblPlants" id="AES97564"/>
    </source>
</evidence>
<dbReference type="AlphaFoldDB" id="G7K0J5"/>
<dbReference type="STRING" id="3880.G7K0J5"/>
<gene>
    <name evidence="4" type="primary">11405160</name>
    <name evidence="2" type="ordered locus">MTR_5g056110</name>
    <name evidence="3" type="ORF">MtrunA17_Chr5g0423331</name>
</gene>
<dbReference type="Proteomes" id="UP000002051">
    <property type="component" value="Chromosome 5"/>
</dbReference>
<dbReference type="Gramene" id="rna31167">
    <property type="protein sequence ID" value="RHN55888.1"/>
    <property type="gene ID" value="gene31167"/>
</dbReference>
<reference evidence="4" key="3">
    <citation type="submission" date="2015-04" db="UniProtKB">
        <authorList>
            <consortium name="EnsemblPlants"/>
        </authorList>
    </citation>
    <scope>IDENTIFICATION</scope>
    <source>
        <strain evidence="4">cv. Jemalong A17</strain>
    </source>
</reference>